<feature type="transmembrane region" description="Helical" evidence="1">
    <location>
        <begin position="70"/>
        <end position="91"/>
    </location>
</feature>
<protein>
    <submittedName>
        <fullName evidence="2">Uncharacterized protein</fullName>
    </submittedName>
</protein>
<keyword evidence="1" id="KW-0812">Transmembrane</keyword>
<dbReference type="Proteomes" id="UP001267878">
    <property type="component" value="Unassembled WGS sequence"/>
</dbReference>
<feature type="transmembrane region" description="Helical" evidence="1">
    <location>
        <begin position="97"/>
        <end position="116"/>
    </location>
</feature>
<comment type="caution">
    <text evidence="2">The sequence shown here is derived from an EMBL/GenBank/DDBJ whole genome shotgun (WGS) entry which is preliminary data.</text>
</comment>
<reference evidence="2 3" key="1">
    <citation type="submission" date="2023-07" db="EMBL/GenBank/DDBJ databases">
        <title>Sorghum-associated microbial communities from plants grown in Nebraska, USA.</title>
        <authorList>
            <person name="Schachtman D."/>
        </authorList>
    </citation>
    <scope>NUCLEOTIDE SEQUENCE [LARGE SCALE GENOMIC DNA]</scope>
    <source>
        <strain evidence="2 3">BE187</strain>
    </source>
</reference>
<keyword evidence="1" id="KW-0472">Membrane</keyword>
<name>A0ABU1VP62_9GAMM</name>
<keyword evidence="3" id="KW-1185">Reference proteome</keyword>
<proteinExistence type="predicted"/>
<dbReference type="RefSeq" id="WP_310053483.1">
    <property type="nucleotide sequence ID" value="NZ_JAVDVW010000001.1"/>
</dbReference>
<feature type="transmembrane region" description="Helical" evidence="1">
    <location>
        <begin position="43"/>
        <end position="61"/>
    </location>
</feature>
<sequence length="141" mass="15080">MTIQRPRAVTAAAALLGLTLLVGLVQMIQFIAATDLGVPKAIPYSVLVAIYLAFVCLVFLISRGKDWARILYTVILALGLIKTAFAFPALLQSHSTGVAFFLMIGAKISALVLLFLPSSNAWFRGDGSNNSFKPKPLRGSA</sequence>
<accession>A0ABU1VP62</accession>
<evidence type="ECO:0000256" key="1">
    <source>
        <dbReference type="SAM" id="Phobius"/>
    </source>
</evidence>
<evidence type="ECO:0000313" key="2">
    <source>
        <dbReference type="EMBL" id="MDR7099276.1"/>
    </source>
</evidence>
<dbReference type="EMBL" id="JAVDVW010000001">
    <property type="protein sequence ID" value="MDR7099276.1"/>
    <property type="molecule type" value="Genomic_DNA"/>
</dbReference>
<gene>
    <name evidence="2" type="ORF">J2X04_001623</name>
</gene>
<keyword evidence="1" id="KW-1133">Transmembrane helix</keyword>
<evidence type="ECO:0000313" key="3">
    <source>
        <dbReference type="Proteomes" id="UP001267878"/>
    </source>
</evidence>
<organism evidence="2 3">
    <name type="scientific">Agrilutibacter niabensis</name>
    <dbReference type="NCBI Taxonomy" id="380628"/>
    <lineage>
        <taxon>Bacteria</taxon>
        <taxon>Pseudomonadati</taxon>
        <taxon>Pseudomonadota</taxon>
        <taxon>Gammaproteobacteria</taxon>
        <taxon>Lysobacterales</taxon>
        <taxon>Lysobacteraceae</taxon>
        <taxon>Agrilutibacter</taxon>
    </lineage>
</organism>